<dbReference type="EMBL" id="QFMX01000111">
    <property type="protein sequence ID" value="PZO70453.1"/>
    <property type="molecule type" value="Genomic_DNA"/>
</dbReference>
<dbReference type="Pfam" id="PF01904">
    <property type="entry name" value="DUF72"/>
    <property type="match status" value="1"/>
</dbReference>
<protein>
    <submittedName>
        <fullName evidence="1">DUF72 domain-containing protein</fullName>
    </submittedName>
</protein>
<comment type="caution">
    <text evidence="1">The sequence shown here is derived from an EMBL/GenBank/DDBJ whole genome shotgun (WGS) entry which is preliminary data.</text>
</comment>
<dbReference type="PANTHER" id="PTHR30348:SF14">
    <property type="entry name" value="BLR8050 PROTEIN"/>
    <property type="match status" value="1"/>
</dbReference>
<feature type="non-terminal residue" evidence="1">
    <location>
        <position position="124"/>
    </location>
</feature>
<dbReference type="InterPro" id="IPR002763">
    <property type="entry name" value="DUF72"/>
</dbReference>
<dbReference type="Gene3D" id="3.20.20.410">
    <property type="entry name" value="Protein of unknown function UPF0759"/>
    <property type="match status" value="1"/>
</dbReference>
<organism evidence="1 2">
    <name type="scientific">Sphingomonas taxi</name>
    <dbReference type="NCBI Taxonomy" id="1549858"/>
    <lineage>
        <taxon>Bacteria</taxon>
        <taxon>Pseudomonadati</taxon>
        <taxon>Pseudomonadota</taxon>
        <taxon>Alphaproteobacteria</taxon>
        <taxon>Sphingomonadales</taxon>
        <taxon>Sphingomonadaceae</taxon>
        <taxon>Sphingomonas</taxon>
    </lineage>
</organism>
<sequence>MTSPPRRDATPRIGCAGWAIGRHDAALFDDGDSVLARYATRFDCVEINSSFYRPHRPATYARWAASVPAAFRFSVKLPRTITHDARLQRCGPALDGFLAAAGQLGDRLGALLVQLPPSLAFDAR</sequence>
<name>A0A2W4YL41_9SPHN</name>
<proteinExistence type="predicted"/>
<accession>A0A2W4YL41</accession>
<reference evidence="1 2" key="1">
    <citation type="submission" date="2017-08" db="EMBL/GenBank/DDBJ databases">
        <title>Infants hospitalized years apart are colonized by the same room-sourced microbial strains.</title>
        <authorList>
            <person name="Brooks B."/>
            <person name="Olm M.R."/>
            <person name="Firek B.A."/>
            <person name="Baker R."/>
            <person name="Thomas B.C."/>
            <person name="Morowitz M.J."/>
            <person name="Banfield J.F."/>
        </authorList>
    </citation>
    <scope>NUCLEOTIDE SEQUENCE [LARGE SCALE GENOMIC DNA]</scope>
    <source>
        <strain evidence="1">S2_018_000_R3_119</strain>
    </source>
</reference>
<evidence type="ECO:0000313" key="1">
    <source>
        <dbReference type="EMBL" id="PZO70453.1"/>
    </source>
</evidence>
<dbReference type="InterPro" id="IPR036520">
    <property type="entry name" value="UPF0759_sf"/>
</dbReference>
<dbReference type="Proteomes" id="UP000249555">
    <property type="component" value="Unassembled WGS sequence"/>
</dbReference>
<dbReference type="AlphaFoldDB" id="A0A2W4YL41"/>
<gene>
    <name evidence="1" type="ORF">DI640_14920</name>
</gene>
<evidence type="ECO:0000313" key="2">
    <source>
        <dbReference type="Proteomes" id="UP000249555"/>
    </source>
</evidence>
<dbReference type="PANTHER" id="PTHR30348">
    <property type="entry name" value="UNCHARACTERIZED PROTEIN YECE"/>
    <property type="match status" value="1"/>
</dbReference>
<dbReference type="SUPFAM" id="SSF117396">
    <property type="entry name" value="TM1631-like"/>
    <property type="match status" value="1"/>
</dbReference>